<organism evidence="1 2">
    <name type="scientific">Biomphalaria pfeifferi</name>
    <name type="common">Bloodfluke planorb</name>
    <name type="synonym">Freshwater snail</name>
    <dbReference type="NCBI Taxonomy" id="112525"/>
    <lineage>
        <taxon>Eukaryota</taxon>
        <taxon>Metazoa</taxon>
        <taxon>Spiralia</taxon>
        <taxon>Lophotrochozoa</taxon>
        <taxon>Mollusca</taxon>
        <taxon>Gastropoda</taxon>
        <taxon>Heterobranchia</taxon>
        <taxon>Euthyneura</taxon>
        <taxon>Panpulmonata</taxon>
        <taxon>Hygrophila</taxon>
        <taxon>Lymnaeoidea</taxon>
        <taxon>Planorbidae</taxon>
        <taxon>Biomphalaria</taxon>
    </lineage>
</organism>
<gene>
    <name evidence="1" type="ORF">Bpfe_022466</name>
</gene>
<feature type="non-terminal residue" evidence="1">
    <location>
        <position position="1"/>
    </location>
</feature>
<reference evidence="1" key="1">
    <citation type="journal article" date="2023" name="PLoS Negl. Trop. Dis.">
        <title>A genome sequence for Biomphalaria pfeifferi, the major vector snail for the human-infecting parasite Schistosoma mansoni.</title>
        <authorList>
            <person name="Bu L."/>
            <person name="Lu L."/>
            <person name="Laidemitt M.R."/>
            <person name="Zhang S.M."/>
            <person name="Mutuku M."/>
            <person name="Mkoji G."/>
            <person name="Steinauer M."/>
            <person name="Loker E.S."/>
        </authorList>
    </citation>
    <scope>NUCLEOTIDE SEQUENCE</scope>
    <source>
        <strain evidence="1">KasaAsao</strain>
    </source>
</reference>
<accession>A0AAD8B545</accession>
<keyword evidence="2" id="KW-1185">Reference proteome</keyword>
<reference evidence="1" key="2">
    <citation type="submission" date="2023-04" db="EMBL/GenBank/DDBJ databases">
        <authorList>
            <person name="Bu L."/>
            <person name="Lu L."/>
            <person name="Laidemitt M.R."/>
            <person name="Zhang S.M."/>
            <person name="Mutuku M."/>
            <person name="Mkoji G."/>
            <person name="Steinauer M."/>
            <person name="Loker E.S."/>
        </authorList>
    </citation>
    <scope>NUCLEOTIDE SEQUENCE</scope>
    <source>
        <strain evidence="1">KasaAsao</strain>
        <tissue evidence="1">Whole Snail</tissue>
    </source>
</reference>
<proteinExistence type="predicted"/>
<comment type="caution">
    <text evidence="1">The sequence shown here is derived from an EMBL/GenBank/DDBJ whole genome shotgun (WGS) entry which is preliminary data.</text>
</comment>
<sequence>RRHWVGVTSGVTGSVSQAASLGRCHKRQTWPIELCKGHSRISTSWKEYLEATVKLNLKVNDNPRFVTYTNPGLNYFYNYDRDGSPDLVRLLLHAFNAEIFAGRLSKSTRRWRDV</sequence>
<evidence type="ECO:0000313" key="2">
    <source>
        <dbReference type="Proteomes" id="UP001233172"/>
    </source>
</evidence>
<name>A0AAD8B545_BIOPF</name>
<evidence type="ECO:0000313" key="1">
    <source>
        <dbReference type="EMBL" id="KAK0048206.1"/>
    </source>
</evidence>
<dbReference type="AlphaFoldDB" id="A0AAD8B545"/>
<dbReference type="EMBL" id="JASAOG010000141">
    <property type="protein sequence ID" value="KAK0048206.1"/>
    <property type="molecule type" value="Genomic_DNA"/>
</dbReference>
<dbReference type="Proteomes" id="UP001233172">
    <property type="component" value="Unassembled WGS sequence"/>
</dbReference>
<protein>
    <submittedName>
        <fullName evidence="1">Uncharacterized protein</fullName>
    </submittedName>
</protein>